<gene>
    <name evidence="2" type="ORF">DSM5745_03679</name>
</gene>
<evidence type="ECO:0000259" key="1">
    <source>
        <dbReference type="Pfam" id="PF12937"/>
    </source>
</evidence>
<dbReference type="Pfam" id="PF12937">
    <property type="entry name" value="F-box-like"/>
    <property type="match status" value="1"/>
</dbReference>
<dbReference type="Proteomes" id="UP000256690">
    <property type="component" value="Unassembled WGS sequence"/>
</dbReference>
<evidence type="ECO:0000313" key="2">
    <source>
        <dbReference type="EMBL" id="RDW87037.1"/>
    </source>
</evidence>
<dbReference type="Gene3D" id="1.20.1280.50">
    <property type="match status" value="1"/>
</dbReference>
<dbReference type="GeneID" id="38114049"/>
<protein>
    <recommendedName>
        <fullName evidence="1">F-box domain-containing protein</fullName>
    </recommendedName>
</protein>
<dbReference type="SUPFAM" id="SSF81383">
    <property type="entry name" value="F-box domain"/>
    <property type="match status" value="1"/>
</dbReference>
<organism evidence="2 3">
    <name type="scientific">Aspergillus mulundensis</name>
    <dbReference type="NCBI Taxonomy" id="1810919"/>
    <lineage>
        <taxon>Eukaryota</taxon>
        <taxon>Fungi</taxon>
        <taxon>Dikarya</taxon>
        <taxon>Ascomycota</taxon>
        <taxon>Pezizomycotina</taxon>
        <taxon>Eurotiomycetes</taxon>
        <taxon>Eurotiomycetidae</taxon>
        <taxon>Eurotiales</taxon>
        <taxon>Aspergillaceae</taxon>
        <taxon>Aspergillus</taxon>
        <taxon>Aspergillus subgen. Nidulantes</taxon>
    </lineage>
</organism>
<dbReference type="RefSeq" id="XP_026606561.1">
    <property type="nucleotide sequence ID" value="XM_026745695.1"/>
</dbReference>
<accession>A0A3D8SL35</accession>
<dbReference type="EMBL" id="PVWQ01000003">
    <property type="protein sequence ID" value="RDW87037.1"/>
    <property type="molecule type" value="Genomic_DNA"/>
</dbReference>
<feature type="domain" description="F-box" evidence="1">
    <location>
        <begin position="13"/>
        <end position="44"/>
    </location>
</feature>
<reference evidence="2 3" key="1">
    <citation type="journal article" date="2018" name="IMA Fungus">
        <title>IMA Genome-F 9: Draft genome sequence of Annulohypoxylon stygium, Aspergillus mulundensis, Berkeleyomyces basicola (syn. Thielaviopsis basicola), Ceratocystis smalleyi, two Cercospora beticola strains, Coleophoma cylindrospora, Fusarium fracticaudum, Phialophora cf. hyalina, and Morchella septimelata.</title>
        <authorList>
            <person name="Wingfield B.D."/>
            <person name="Bills G.F."/>
            <person name="Dong Y."/>
            <person name="Huang W."/>
            <person name="Nel W.J."/>
            <person name="Swalarsk-Parry B.S."/>
            <person name="Vaghefi N."/>
            <person name="Wilken P.M."/>
            <person name="An Z."/>
            <person name="de Beer Z.W."/>
            <person name="De Vos L."/>
            <person name="Chen L."/>
            <person name="Duong T.A."/>
            <person name="Gao Y."/>
            <person name="Hammerbacher A."/>
            <person name="Kikkert J.R."/>
            <person name="Li Y."/>
            <person name="Li H."/>
            <person name="Li K."/>
            <person name="Li Q."/>
            <person name="Liu X."/>
            <person name="Ma X."/>
            <person name="Naidoo K."/>
            <person name="Pethybridge S.J."/>
            <person name="Sun J."/>
            <person name="Steenkamp E.T."/>
            <person name="van der Nest M.A."/>
            <person name="van Wyk S."/>
            <person name="Wingfield M.J."/>
            <person name="Xiong C."/>
            <person name="Yue Q."/>
            <person name="Zhang X."/>
        </authorList>
    </citation>
    <scope>NUCLEOTIDE SEQUENCE [LARGE SCALE GENOMIC DNA]</scope>
    <source>
        <strain evidence="2 3">DSM 5745</strain>
    </source>
</reference>
<dbReference type="AlphaFoldDB" id="A0A3D8SL35"/>
<sequence length="266" mass="30016">MPLTAAEAFSIYEITEQILLQLNDPVEIIRAKCVCRTWRDVIQSSPALRTACWYQVQPYRTTNAETEPGSLPDQQAWSLNPAFNHIGVSVSKHSGDFDLQRRIYHKPGSWATMHATNPPCQRIMVECYDYQGVYDATMLYMVISPKEPLLMGDIMAVLAECQKRQQSGVDRWAGVVHRTGGIVQWRENYLAEYHWGTLEGMPDDNVSVKVAVDLPFGSGTYPAFSLRRVQGIGGNAFLHETIVHEMVMPGGSVYAWGWEYGLEEPE</sequence>
<proteinExistence type="predicted"/>
<dbReference type="InterPro" id="IPR001810">
    <property type="entry name" value="F-box_dom"/>
</dbReference>
<dbReference type="CDD" id="cd09917">
    <property type="entry name" value="F-box_SF"/>
    <property type="match status" value="1"/>
</dbReference>
<dbReference type="InterPro" id="IPR036047">
    <property type="entry name" value="F-box-like_dom_sf"/>
</dbReference>
<dbReference type="OrthoDB" id="3800738at2759"/>
<comment type="caution">
    <text evidence="2">The sequence shown here is derived from an EMBL/GenBank/DDBJ whole genome shotgun (WGS) entry which is preliminary data.</text>
</comment>
<name>A0A3D8SL35_9EURO</name>
<evidence type="ECO:0000313" key="3">
    <source>
        <dbReference type="Proteomes" id="UP000256690"/>
    </source>
</evidence>
<keyword evidence="3" id="KW-1185">Reference proteome</keyword>